<dbReference type="SMART" id="SM00038">
    <property type="entry name" value="COLFI"/>
    <property type="match status" value="1"/>
</dbReference>
<evidence type="ECO:0000256" key="4">
    <source>
        <dbReference type="ARBA" id="ARBA00023119"/>
    </source>
</evidence>
<dbReference type="Gene3D" id="2.60.120.1000">
    <property type="match status" value="2"/>
</dbReference>
<comment type="subcellular location">
    <subcellularLocation>
        <location evidence="1">Secreted</location>
    </subcellularLocation>
</comment>
<dbReference type="PANTHER" id="PTHR24023">
    <property type="entry name" value="COLLAGEN ALPHA"/>
    <property type="match status" value="1"/>
</dbReference>
<feature type="non-terminal residue" evidence="7">
    <location>
        <position position="500"/>
    </location>
</feature>
<keyword evidence="4" id="KW-0176">Collagen</keyword>
<dbReference type="InterPro" id="IPR008160">
    <property type="entry name" value="Collagen"/>
</dbReference>
<dbReference type="GO" id="GO:0005615">
    <property type="term" value="C:extracellular space"/>
    <property type="evidence" value="ECO:0007669"/>
    <property type="project" value="TreeGrafter"/>
</dbReference>
<feature type="compositionally biased region" description="Low complexity" evidence="5">
    <location>
        <begin position="171"/>
        <end position="184"/>
    </location>
</feature>
<dbReference type="GO" id="GO:0005581">
    <property type="term" value="C:collagen trimer"/>
    <property type="evidence" value="ECO:0007669"/>
    <property type="project" value="UniProtKB-KW"/>
</dbReference>
<dbReference type="Proteomes" id="UP000824540">
    <property type="component" value="Unassembled WGS sequence"/>
</dbReference>
<dbReference type="PANTHER" id="PTHR24023:SF1112">
    <property type="entry name" value="COL_CUTICLE_N DOMAIN-CONTAINING PROTEIN-RELATED"/>
    <property type="match status" value="1"/>
</dbReference>
<keyword evidence="3" id="KW-0272">Extracellular matrix</keyword>
<dbReference type="GO" id="GO:0031012">
    <property type="term" value="C:extracellular matrix"/>
    <property type="evidence" value="ECO:0007669"/>
    <property type="project" value="TreeGrafter"/>
</dbReference>
<dbReference type="EMBL" id="JAFBMS010000003">
    <property type="protein sequence ID" value="KAG9354209.1"/>
    <property type="molecule type" value="Genomic_DNA"/>
</dbReference>
<dbReference type="GO" id="GO:0030020">
    <property type="term" value="F:extracellular matrix structural constituent conferring tensile strength"/>
    <property type="evidence" value="ECO:0007669"/>
    <property type="project" value="TreeGrafter"/>
</dbReference>
<protein>
    <recommendedName>
        <fullName evidence="6">Fibrillar collagen NC1 domain-containing protein</fullName>
    </recommendedName>
</protein>
<dbReference type="PROSITE" id="PS51461">
    <property type="entry name" value="NC1_FIB"/>
    <property type="match status" value="1"/>
</dbReference>
<reference evidence="7" key="1">
    <citation type="thesis" date="2021" institute="BYU ScholarsArchive" country="Provo, UT, USA">
        <title>Applications of and Algorithms for Genome Assembly and Genomic Analyses with an Emphasis on Marine Teleosts.</title>
        <authorList>
            <person name="Pickett B.D."/>
        </authorList>
    </citation>
    <scope>NUCLEOTIDE SEQUENCE</scope>
    <source>
        <strain evidence="7">HI-2016</strain>
    </source>
</reference>
<evidence type="ECO:0000313" key="7">
    <source>
        <dbReference type="EMBL" id="KAG9354209.1"/>
    </source>
</evidence>
<keyword evidence="2" id="KW-0964">Secreted</keyword>
<organism evidence="7 8">
    <name type="scientific">Albula glossodonta</name>
    <name type="common">roundjaw bonefish</name>
    <dbReference type="NCBI Taxonomy" id="121402"/>
    <lineage>
        <taxon>Eukaryota</taxon>
        <taxon>Metazoa</taxon>
        <taxon>Chordata</taxon>
        <taxon>Craniata</taxon>
        <taxon>Vertebrata</taxon>
        <taxon>Euteleostomi</taxon>
        <taxon>Actinopterygii</taxon>
        <taxon>Neopterygii</taxon>
        <taxon>Teleostei</taxon>
        <taxon>Albuliformes</taxon>
        <taxon>Albulidae</taxon>
        <taxon>Albula</taxon>
    </lineage>
</organism>
<evidence type="ECO:0000256" key="5">
    <source>
        <dbReference type="SAM" id="MobiDB-lite"/>
    </source>
</evidence>
<gene>
    <name evidence="7" type="ORF">JZ751_012333</name>
</gene>
<keyword evidence="8" id="KW-1185">Reference proteome</keyword>
<feature type="compositionally biased region" description="Pro residues" evidence="5">
    <location>
        <begin position="252"/>
        <end position="261"/>
    </location>
</feature>
<evidence type="ECO:0000259" key="6">
    <source>
        <dbReference type="PROSITE" id="PS51461"/>
    </source>
</evidence>
<comment type="caution">
    <text evidence="7">The sequence shown here is derived from an EMBL/GenBank/DDBJ whole genome shotgun (WGS) entry which is preliminary data.</text>
</comment>
<feature type="domain" description="Fibrillar collagen NC1" evidence="6">
    <location>
        <begin position="298"/>
        <end position="500"/>
    </location>
</feature>
<dbReference type="OrthoDB" id="8939548at2759"/>
<evidence type="ECO:0000256" key="1">
    <source>
        <dbReference type="ARBA" id="ARBA00004613"/>
    </source>
</evidence>
<dbReference type="InterPro" id="IPR050149">
    <property type="entry name" value="Collagen_superfamily"/>
</dbReference>
<feature type="region of interest" description="Disordered" evidence="5">
    <location>
        <begin position="461"/>
        <end position="482"/>
    </location>
</feature>
<dbReference type="InterPro" id="IPR000885">
    <property type="entry name" value="Fib_collagen_C"/>
</dbReference>
<name>A0A8T2PSC2_9TELE</name>
<evidence type="ECO:0000313" key="8">
    <source>
        <dbReference type="Proteomes" id="UP000824540"/>
    </source>
</evidence>
<dbReference type="AlphaFoldDB" id="A0A8T2PSC2"/>
<feature type="region of interest" description="Disordered" evidence="5">
    <location>
        <begin position="61"/>
        <end position="265"/>
    </location>
</feature>
<dbReference type="FunFam" id="2.60.120.1000:FF:000003">
    <property type="entry name" value="Collagen alpha-1(XXVII) chain B"/>
    <property type="match status" value="1"/>
</dbReference>
<feature type="compositionally biased region" description="Basic and acidic residues" evidence="5">
    <location>
        <begin position="137"/>
        <end position="150"/>
    </location>
</feature>
<evidence type="ECO:0000256" key="3">
    <source>
        <dbReference type="ARBA" id="ARBA00022530"/>
    </source>
</evidence>
<evidence type="ECO:0000256" key="2">
    <source>
        <dbReference type="ARBA" id="ARBA00022525"/>
    </source>
</evidence>
<dbReference type="Pfam" id="PF01391">
    <property type="entry name" value="Collagen"/>
    <property type="match status" value="1"/>
</dbReference>
<dbReference type="GO" id="GO:0030198">
    <property type="term" value="P:extracellular matrix organization"/>
    <property type="evidence" value="ECO:0007669"/>
    <property type="project" value="TreeGrafter"/>
</dbReference>
<sequence length="500" mass="52312">MEREARLEPLDYLDILDHLGSKDLRDPKGMRVKKAKQASVGSLVAEDHRVGQGAVKFLSSLAQGPVGPPGPRGVVGREGLEGNPGVDGVPGKDGSKGIPGEQGDDGEFGLPGNAGHRGKVGVPGLPGPQGSFGLKLEGGKEKEEGGERGHPGQTGPSGKRGFKGGMGLPGPQGDPGPKGQPGDVGEPGFPGILGVFGPKGPPGDFGPVGIQGPKGPQGLMGKEGPMGPIGIIGPTGSPGPKGDKGNRGENGPPGPRGPPGPPRHDTLGAALQVFIDSNAALKAENYQSMDLPMLDQGTEIFKTLHYLSNLIQSLKNPLGTHDNPARICRDLKDCEQRMNDGTYWIDPNLGCSSDTIEVTCNFTSGGQTCLRPITVSKLEMGVGRVQMNFLHLLSAEAVQHVTIHCLNVPVWREGTSEIPSQNAVRFKAWNGQIIEAGGDIELHVLQDDCWGRVPCRTPKSGPCTQASGGDLLSPHALSRRRPRPTPVFQHLLGLQKQDEG</sequence>
<proteinExistence type="predicted"/>
<accession>A0A8T2PSC2</accession>
<feature type="compositionally biased region" description="Low complexity" evidence="5">
    <location>
        <begin position="222"/>
        <end position="240"/>
    </location>
</feature>
<dbReference type="Pfam" id="PF01410">
    <property type="entry name" value="COLFI"/>
    <property type="match status" value="2"/>
</dbReference>